<dbReference type="AlphaFoldDB" id="A9NP84"/>
<dbReference type="EMBL" id="EF083094">
    <property type="protein sequence ID" value="ABK22445.1"/>
    <property type="molecule type" value="mRNA"/>
</dbReference>
<sequence>MRLMGEITLSVLYVIKLSCYWHDFCDQLSCIYGKELILHTVFIYVIWGELPSIEAIWEMDLLLILCIVDGTKRDLLILLETLYFLITTRRALHRQEHYGQFIFTET</sequence>
<proteinExistence type="evidence at transcript level"/>
<name>A9NP84_PICSI</name>
<protein>
    <submittedName>
        <fullName evidence="1">Uncharacterized protein</fullName>
    </submittedName>
</protein>
<organism evidence="1">
    <name type="scientific">Picea sitchensis</name>
    <name type="common">Sitka spruce</name>
    <name type="synonym">Pinus sitchensis</name>
    <dbReference type="NCBI Taxonomy" id="3332"/>
    <lineage>
        <taxon>Eukaryota</taxon>
        <taxon>Viridiplantae</taxon>
        <taxon>Streptophyta</taxon>
        <taxon>Embryophyta</taxon>
        <taxon>Tracheophyta</taxon>
        <taxon>Spermatophyta</taxon>
        <taxon>Pinopsida</taxon>
        <taxon>Pinidae</taxon>
        <taxon>Conifers I</taxon>
        <taxon>Pinales</taxon>
        <taxon>Pinaceae</taxon>
        <taxon>Picea</taxon>
    </lineage>
</organism>
<reference evidence="1" key="1">
    <citation type="journal article" date="2008" name="BMC Genomics">
        <title>A conifer genomics resource of 200,000 spruce (Picea spp.) ESTs and 6,464 high-quality, sequence-finished full-length cDNAs for Sitka spruce (Picea sitchensis).</title>
        <authorList>
            <person name="Ralph S.G."/>
            <person name="Chun H.J."/>
            <person name="Kolosova N."/>
            <person name="Cooper D."/>
            <person name="Oddy C."/>
            <person name="Ritland C.E."/>
            <person name="Kirkpatrick R."/>
            <person name="Moore R."/>
            <person name="Barber S."/>
            <person name="Holt R.A."/>
            <person name="Jones S.J."/>
            <person name="Marra M.A."/>
            <person name="Douglas C.J."/>
            <person name="Ritland K."/>
            <person name="Bohlmann J."/>
        </authorList>
    </citation>
    <scope>NUCLEOTIDE SEQUENCE</scope>
    <source>
        <tissue evidence="1">Green portion of the leader tissue</tissue>
    </source>
</reference>
<accession>A9NP84</accession>
<evidence type="ECO:0000313" key="1">
    <source>
        <dbReference type="EMBL" id="ABK22445.1"/>
    </source>
</evidence>